<dbReference type="GO" id="GO:0016020">
    <property type="term" value="C:membrane"/>
    <property type="evidence" value="ECO:0007669"/>
    <property type="project" value="UniProtKB-SubCell"/>
</dbReference>
<dbReference type="AlphaFoldDB" id="A0A6T7Q991"/>
<feature type="transmembrane region" description="Helical" evidence="6">
    <location>
        <begin position="235"/>
        <end position="253"/>
    </location>
</feature>
<dbReference type="EMBL" id="HBEO01015455">
    <property type="protein sequence ID" value="CAD8484155.1"/>
    <property type="molecule type" value="Transcribed_RNA"/>
</dbReference>
<feature type="transmembrane region" description="Helical" evidence="6">
    <location>
        <begin position="402"/>
        <end position="426"/>
    </location>
</feature>
<keyword evidence="2 6" id="KW-0812">Transmembrane</keyword>
<protein>
    <recommendedName>
        <fullName evidence="9">Transmembrane protein 184C</fullName>
    </recommendedName>
</protein>
<evidence type="ECO:0000313" key="7">
    <source>
        <dbReference type="EMBL" id="CAD8484154.1"/>
    </source>
</evidence>
<organism evidence="7">
    <name type="scientific">Hanusia phi</name>
    <dbReference type="NCBI Taxonomy" id="3032"/>
    <lineage>
        <taxon>Eukaryota</taxon>
        <taxon>Cryptophyceae</taxon>
        <taxon>Pyrenomonadales</taxon>
        <taxon>Geminigeraceae</taxon>
        <taxon>Hanusia</taxon>
    </lineage>
</organism>
<evidence type="ECO:0000256" key="2">
    <source>
        <dbReference type="ARBA" id="ARBA00022692"/>
    </source>
</evidence>
<keyword evidence="4 6" id="KW-0472">Membrane</keyword>
<proteinExistence type="predicted"/>
<keyword evidence="3 6" id="KW-1133">Transmembrane helix</keyword>
<evidence type="ECO:0000256" key="5">
    <source>
        <dbReference type="SAM" id="MobiDB-lite"/>
    </source>
</evidence>
<feature type="region of interest" description="Disordered" evidence="5">
    <location>
        <begin position="124"/>
        <end position="146"/>
    </location>
</feature>
<evidence type="ECO:0000313" key="8">
    <source>
        <dbReference type="EMBL" id="CAD8484155.1"/>
    </source>
</evidence>
<evidence type="ECO:0000256" key="6">
    <source>
        <dbReference type="SAM" id="Phobius"/>
    </source>
</evidence>
<sequence>MDQGTGNGNDDAMEKGGDMSVNGCESMHQKLVDADESKSWKTRLSGLLPSFVGKPKSHKPNSSTTSESSSGSKKSDYSRRVQELRELVRQQKLEVKPLWNRDEDDLDFQEAIWCSEGFEYEESHEEGGEKHSAAATSHAESEEPRQAPTTNFISMYGVHVNTWWVGTSRIMLGITFIMVGLVSFLSLQLVIHRHYGEHVLAWAVGAVFMAVSVPISLHDIHMHILHYVSPLQRHYIRILWMVPIYSIESWLALRFNDQKLIMETLREAYEAYVVYSFFRLLLEFMGPPDIALAKMAKLASEKGTNKAKHIAPCCCLKQWTLDTQFLRRTSIGVWQYVFIRSLVAVIVIIFQQYDMYGEGHFSVDKAYVWTLIIINCSQCWALYCLVVFYIELKKELMSLNPLGKFLVVKAVVFFSWWQQIIVTFLVEVDMIPPVLEYTSEDVAKGLQNLLVVIEMFVYAICLHNFFPYTDFRAGGPLSKYLDQSHALLKGPRAAIVDMLPTDIMQEGKQYLTKTKKTIVRKVLKKEKSTTAHAPKANRNLNNIEIHDSNSTTTIITIDSQASGESLGPPKELDDAEAEHKPGHARQTLQQLRAELLGKPPK</sequence>
<feature type="transmembrane region" description="Helical" evidence="6">
    <location>
        <begin position="163"/>
        <end position="187"/>
    </location>
</feature>
<feature type="transmembrane region" description="Helical" evidence="6">
    <location>
        <begin position="446"/>
        <end position="466"/>
    </location>
</feature>
<feature type="compositionally biased region" description="Low complexity" evidence="5">
    <location>
        <begin position="60"/>
        <end position="72"/>
    </location>
</feature>
<name>A0A6T7Q991_9CRYP</name>
<reference evidence="7" key="1">
    <citation type="submission" date="2021-01" db="EMBL/GenBank/DDBJ databases">
        <authorList>
            <person name="Corre E."/>
            <person name="Pelletier E."/>
            <person name="Niang G."/>
            <person name="Scheremetjew M."/>
            <person name="Finn R."/>
            <person name="Kale V."/>
            <person name="Holt S."/>
            <person name="Cochrane G."/>
            <person name="Meng A."/>
            <person name="Brown T."/>
            <person name="Cohen L."/>
        </authorList>
    </citation>
    <scope>NUCLEOTIDE SEQUENCE</scope>
    <source>
        <strain evidence="7">CCMP325</strain>
    </source>
</reference>
<dbReference type="PANTHER" id="PTHR23423">
    <property type="entry name" value="ORGANIC SOLUTE TRANSPORTER-RELATED"/>
    <property type="match status" value="1"/>
</dbReference>
<dbReference type="SMART" id="SM01417">
    <property type="entry name" value="Solute_trans_a"/>
    <property type="match status" value="1"/>
</dbReference>
<gene>
    <name evidence="7" type="ORF">HPHI1048_LOCUS10486</name>
    <name evidence="8" type="ORF">HPHI1048_LOCUS10487</name>
</gene>
<accession>A0A6T7Q991</accession>
<evidence type="ECO:0008006" key="9">
    <source>
        <dbReference type="Google" id="ProtNLM"/>
    </source>
</evidence>
<evidence type="ECO:0000256" key="1">
    <source>
        <dbReference type="ARBA" id="ARBA00004141"/>
    </source>
</evidence>
<dbReference type="Pfam" id="PF03619">
    <property type="entry name" value="Solute_trans_a"/>
    <property type="match status" value="1"/>
</dbReference>
<dbReference type="EMBL" id="HBEO01015454">
    <property type="protein sequence ID" value="CAD8484154.1"/>
    <property type="molecule type" value="Transcribed_RNA"/>
</dbReference>
<feature type="region of interest" description="Disordered" evidence="5">
    <location>
        <begin position="1"/>
        <end position="28"/>
    </location>
</feature>
<feature type="region of interest" description="Disordered" evidence="5">
    <location>
        <begin position="47"/>
        <end position="79"/>
    </location>
</feature>
<feature type="transmembrane region" description="Helical" evidence="6">
    <location>
        <begin position="366"/>
        <end position="390"/>
    </location>
</feature>
<feature type="region of interest" description="Disordered" evidence="5">
    <location>
        <begin position="560"/>
        <end position="585"/>
    </location>
</feature>
<dbReference type="InterPro" id="IPR005178">
    <property type="entry name" value="Ostalpha/TMEM184C"/>
</dbReference>
<evidence type="ECO:0000256" key="4">
    <source>
        <dbReference type="ARBA" id="ARBA00023136"/>
    </source>
</evidence>
<evidence type="ECO:0000256" key="3">
    <source>
        <dbReference type="ARBA" id="ARBA00022989"/>
    </source>
</evidence>
<feature type="transmembrane region" description="Helical" evidence="6">
    <location>
        <begin position="333"/>
        <end position="354"/>
    </location>
</feature>
<comment type="subcellular location">
    <subcellularLocation>
        <location evidence="1">Membrane</location>
        <topology evidence="1">Multi-pass membrane protein</topology>
    </subcellularLocation>
</comment>
<feature type="transmembrane region" description="Helical" evidence="6">
    <location>
        <begin position="199"/>
        <end position="215"/>
    </location>
</feature>